<comment type="caution">
    <text evidence="2">The sequence shown here is derived from an EMBL/GenBank/DDBJ whole genome shotgun (WGS) entry which is preliminary data.</text>
</comment>
<dbReference type="GO" id="GO:0006178">
    <property type="term" value="P:guanine salvage"/>
    <property type="evidence" value="ECO:0007669"/>
    <property type="project" value="TreeGrafter"/>
</dbReference>
<organism evidence="2 3">
    <name type="scientific">Edaphochlamys debaryana</name>
    <dbReference type="NCBI Taxonomy" id="47281"/>
    <lineage>
        <taxon>Eukaryota</taxon>
        <taxon>Viridiplantae</taxon>
        <taxon>Chlorophyta</taxon>
        <taxon>core chlorophytes</taxon>
        <taxon>Chlorophyceae</taxon>
        <taxon>CS clade</taxon>
        <taxon>Chlamydomonadales</taxon>
        <taxon>Chlamydomonadales incertae sedis</taxon>
        <taxon>Edaphochlamys</taxon>
    </lineage>
</organism>
<accession>A0A835XXK5</accession>
<dbReference type="InterPro" id="IPR029057">
    <property type="entry name" value="PRTase-like"/>
</dbReference>
<dbReference type="OrthoDB" id="9449045at2759"/>
<dbReference type="PANTHER" id="PTHR43340:SF1">
    <property type="entry name" value="HYPOXANTHINE PHOSPHORIBOSYLTRANSFERASE"/>
    <property type="match status" value="1"/>
</dbReference>
<dbReference type="InterPro" id="IPR050408">
    <property type="entry name" value="HGPRT"/>
</dbReference>
<dbReference type="SUPFAM" id="SSF53271">
    <property type="entry name" value="PRTase-like"/>
    <property type="match status" value="1"/>
</dbReference>
<feature type="domain" description="Phosphoribosyltransferase" evidence="1">
    <location>
        <begin position="2"/>
        <end position="124"/>
    </location>
</feature>
<dbReference type="CDD" id="cd06223">
    <property type="entry name" value="PRTases_typeI"/>
    <property type="match status" value="1"/>
</dbReference>
<name>A0A835XXK5_9CHLO</name>
<dbReference type="AlphaFoldDB" id="A0A835XXK5"/>
<keyword evidence="3" id="KW-1185">Reference proteome</keyword>
<dbReference type="GO" id="GO:0032264">
    <property type="term" value="P:IMP salvage"/>
    <property type="evidence" value="ECO:0007669"/>
    <property type="project" value="TreeGrafter"/>
</dbReference>
<dbReference type="GO" id="GO:0046100">
    <property type="term" value="P:hypoxanthine metabolic process"/>
    <property type="evidence" value="ECO:0007669"/>
    <property type="project" value="TreeGrafter"/>
</dbReference>
<protein>
    <recommendedName>
        <fullName evidence="1">Phosphoribosyltransferase domain-containing protein</fullName>
    </recommendedName>
</protein>
<evidence type="ECO:0000313" key="2">
    <source>
        <dbReference type="EMBL" id="KAG2491730.1"/>
    </source>
</evidence>
<dbReference type="GO" id="GO:0005829">
    <property type="term" value="C:cytosol"/>
    <property type="evidence" value="ECO:0007669"/>
    <property type="project" value="TreeGrafter"/>
</dbReference>
<gene>
    <name evidence="2" type="ORF">HYH03_009893</name>
</gene>
<evidence type="ECO:0000259" key="1">
    <source>
        <dbReference type="Pfam" id="PF00156"/>
    </source>
</evidence>
<dbReference type="GO" id="GO:0032263">
    <property type="term" value="P:GMP salvage"/>
    <property type="evidence" value="ECO:0007669"/>
    <property type="project" value="TreeGrafter"/>
</dbReference>
<dbReference type="Proteomes" id="UP000612055">
    <property type="component" value="Unassembled WGS sequence"/>
</dbReference>
<dbReference type="InterPro" id="IPR000836">
    <property type="entry name" value="PRTase_dom"/>
</dbReference>
<evidence type="ECO:0000313" key="3">
    <source>
        <dbReference type="Proteomes" id="UP000612055"/>
    </source>
</evidence>
<dbReference type="GO" id="GO:0000287">
    <property type="term" value="F:magnesium ion binding"/>
    <property type="evidence" value="ECO:0007669"/>
    <property type="project" value="TreeGrafter"/>
</dbReference>
<dbReference type="GO" id="GO:0004422">
    <property type="term" value="F:hypoxanthine phosphoribosyltransferase activity"/>
    <property type="evidence" value="ECO:0007669"/>
    <property type="project" value="TreeGrafter"/>
</dbReference>
<dbReference type="EMBL" id="JAEHOE010000050">
    <property type="protein sequence ID" value="KAG2491730.1"/>
    <property type="molecule type" value="Genomic_DNA"/>
</dbReference>
<dbReference type="Gene3D" id="3.40.50.2020">
    <property type="match status" value="1"/>
</dbReference>
<reference evidence="2" key="1">
    <citation type="journal article" date="2020" name="bioRxiv">
        <title>Comparative genomics of Chlamydomonas.</title>
        <authorList>
            <person name="Craig R.J."/>
            <person name="Hasan A.R."/>
            <person name="Ness R.W."/>
            <person name="Keightley P.D."/>
        </authorList>
    </citation>
    <scope>NUCLEOTIDE SEQUENCE</scope>
    <source>
        <strain evidence="2">CCAP 11/70</strain>
    </source>
</reference>
<dbReference type="PANTHER" id="PTHR43340">
    <property type="entry name" value="HYPOXANTHINE-GUANINE PHOSPHORIBOSYLTRANSFERASE"/>
    <property type="match status" value="1"/>
</dbReference>
<proteinExistence type="predicted"/>
<sequence>MKGCVLFFADLVRAIEPVPRGLTMDFIRASSYGSGTESTGDVKLKTDLKKEKVAGRHVILIEDIVDTALTITTVARHLTEECGAASVATATLLDKHERRLLAYRPEYVGFVCPNEFVIGYGLDFDEEYRSLPYIGVLKPECYAHLGIAAASPDGSGESGDE</sequence>
<dbReference type="Pfam" id="PF00156">
    <property type="entry name" value="Pribosyltran"/>
    <property type="match status" value="1"/>
</dbReference>